<accession>A0A8H8CT60</accession>
<organism evidence="1 2">
    <name type="scientific">Ajellomyces capsulatus</name>
    <name type="common">Darling's disease fungus</name>
    <name type="synonym">Histoplasma capsulatum</name>
    <dbReference type="NCBI Taxonomy" id="5037"/>
    <lineage>
        <taxon>Eukaryota</taxon>
        <taxon>Fungi</taxon>
        <taxon>Dikarya</taxon>
        <taxon>Ascomycota</taxon>
        <taxon>Pezizomycotina</taxon>
        <taxon>Eurotiomycetes</taxon>
        <taxon>Eurotiomycetidae</taxon>
        <taxon>Onygenales</taxon>
        <taxon>Ajellomycetaceae</taxon>
        <taxon>Histoplasma</taxon>
    </lineage>
</organism>
<dbReference type="EMBL" id="JAEVHI010000006">
    <property type="protein sequence ID" value="KAG5288827.1"/>
    <property type="molecule type" value="Genomic_DNA"/>
</dbReference>
<evidence type="ECO:0000313" key="1">
    <source>
        <dbReference type="EMBL" id="KAG5288827.1"/>
    </source>
</evidence>
<dbReference type="AlphaFoldDB" id="A0A8H8CT60"/>
<name>A0A8H8CT60_AJECA</name>
<dbReference type="Proteomes" id="UP000670092">
    <property type="component" value="Unassembled WGS sequence"/>
</dbReference>
<gene>
    <name evidence="1" type="ORF">I7I52_12436</name>
</gene>
<comment type="caution">
    <text evidence="1">The sequence shown here is derived from an EMBL/GenBank/DDBJ whole genome shotgun (WGS) entry which is preliminary data.</text>
</comment>
<dbReference type="VEuPathDB" id="FungiDB:I7I52_12436"/>
<evidence type="ECO:0000313" key="2">
    <source>
        <dbReference type="Proteomes" id="UP000670092"/>
    </source>
</evidence>
<reference evidence="1 2" key="1">
    <citation type="submission" date="2021-01" db="EMBL/GenBank/DDBJ databases">
        <title>Chromosome-level genome assembly of a human fungal pathogen reveals clustering of transcriptionally co-regulated genes.</title>
        <authorList>
            <person name="Voorhies M."/>
            <person name="Cohen S."/>
            <person name="Shea T.P."/>
            <person name="Petrus S."/>
            <person name="Munoz J.F."/>
            <person name="Poplawski S."/>
            <person name="Goldman W.E."/>
            <person name="Michael T."/>
            <person name="Cuomo C.A."/>
            <person name="Sil A."/>
            <person name="Beyhan S."/>
        </authorList>
    </citation>
    <scope>NUCLEOTIDE SEQUENCE [LARGE SCALE GENOMIC DNA]</scope>
    <source>
        <strain evidence="1 2">G184AR</strain>
    </source>
</reference>
<sequence>MPVSFWHLDLSHDSWSENTFLFPDAPWPIREGHGSLCAEEGLLSATADPCRCRDSRRSRSSDTEV</sequence>
<protein>
    <submittedName>
        <fullName evidence="1">Uncharacterized protein</fullName>
    </submittedName>
</protein>
<proteinExistence type="predicted"/>